<dbReference type="InterPro" id="IPR001492">
    <property type="entry name" value="Flagellin"/>
</dbReference>
<dbReference type="GO" id="GO:0005576">
    <property type="term" value="C:extracellular region"/>
    <property type="evidence" value="ECO:0007669"/>
    <property type="project" value="UniProtKB-SubCell"/>
</dbReference>
<keyword evidence="9" id="KW-1185">Reference proteome</keyword>
<dbReference type="AlphaFoldDB" id="A0A4V3CTF3"/>
<sequence length="399" mass="41794">MRVSTNNSFASGVSSLQGRQNELQEAQQRLTSGKRIQRASDDPTGAAQAERALANINRIDATQRSLESSRNAMQVSEGAMGDAVELMQQIRETLVSAGNGSYKDTDRAVLANRLVGLRESLLAVANRPDGTGGYLFGGQGAASPPFLDTAGGVAYKGTAGAIRGSQDENMPLSVDGAAAWLQAPTGNGIFETRNTNSTTAWIGPGTVTDPSQLALTTGTVYSVQFSGSGATSTYAVLKDGAPTAAAGPFKPGQSIEVDGMAFNIMGAPADGDSFEIVPSSDSLSIFASLDSTIADLQSLGRSMGEVSQTVTTGLRDLDASLARMLSVRSELGEAMNGLDGTESRFASQKLYSQTEQSNAEDLDMVQGISDFQNQQTGYDAALKAYSMVQRLTLFQYLNG</sequence>
<dbReference type="InterPro" id="IPR001029">
    <property type="entry name" value="Flagellin_N"/>
</dbReference>
<dbReference type="InterPro" id="IPR013384">
    <property type="entry name" value="Flagell_FlgL"/>
</dbReference>
<gene>
    <name evidence="8" type="ORF">DES47_103629</name>
</gene>
<dbReference type="OrthoDB" id="9768249at2"/>
<dbReference type="PRINTS" id="PR00207">
    <property type="entry name" value="FLAGELLIN"/>
</dbReference>
<feature type="compositionally biased region" description="Polar residues" evidence="5">
    <location>
        <begin position="1"/>
        <end position="31"/>
    </location>
</feature>
<dbReference type="GO" id="GO:0009424">
    <property type="term" value="C:bacterial-type flagellum hook"/>
    <property type="evidence" value="ECO:0007669"/>
    <property type="project" value="InterPro"/>
</dbReference>
<dbReference type="RefSeq" id="WP_133701407.1">
    <property type="nucleotide sequence ID" value="NZ_SNXS01000003.1"/>
</dbReference>
<dbReference type="GO" id="GO:0005198">
    <property type="term" value="F:structural molecule activity"/>
    <property type="evidence" value="ECO:0007669"/>
    <property type="project" value="InterPro"/>
</dbReference>
<keyword evidence="4" id="KW-0975">Bacterial flagellum</keyword>
<dbReference type="EMBL" id="SNXS01000003">
    <property type="protein sequence ID" value="TDP71647.1"/>
    <property type="molecule type" value="Genomic_DNA"/>
</dbReference>
<dbReference type="NCBIfam" id="TIGR02550">
    <property type="entry name" value="flagell_flgL"/>
    <property type="match status" value="1"/>
</dbReference>
<dbReference type="InParanoid" id="A0A4V3CTF3"/>
<organism evidence="8 9">
    <name type="scientific">Roseateles toxinivorans</name>
    <dbReference type="NCBI Taxonomy" id="270368"/>
    <lineage>
        <taxon>Bacteria</taxon>
        <taxon>Pseudomonadati</taxon>
        <taxon>Pseudomonadota</taxon>
        <taxon>Betaproteobacteria</taxon>
        <taxon>Burkholderiales</taxon>
        <taxon>Sphaerotilaceae</taxon>
        <taxon>Roseateles</taxon>
    </lineage>
</organism>
<keyword evidence="8" id="KW-0282">Flagellum</keyword>
<reference evidence="8 9" key="1">
    <citation type="submission" date="2019-03" db="EMBL/GenBank/DDBJ databases">
        <title>Genomic Encyclopedia of Type Strains, Phase IV (KMG-IV): sequencing the most valuable type-strain genomes for metagenomic binning, comparative biology and taxonomic classification.</title>
        <authorList>
            <person name="Goeker M."/>
        </authorList>
    </citation>
    <scope>NUCLEOTIDE SEQUENCE [LARGE SCALE GENOMIC DNA]</scope>
    <source>
        <strain evidence="8 9">DSM 16998</strain>
    </source>
</reference>
<keyword evidence="8" id="KW-0966">Cell projection</keyword>
<proteinExistence type="inferred from homology"/>
<dbReference type="Gene3D" id="1.20.1330.10">
    <property type="entry name" value="f41 fragment of flagellin, N-terminal domain"/>
    <property type="match status" value="1"/>
</dbReference>
<protein>
    <submittedName>
        <fullName evidence="8">Flagellar hook-associated protein 3 FlgL</fullName>
    </submittedName>
</protein>
<dbReference type="FunCoup" id="A0A4V3CTF3">
    <property type="interactions" value="78"/>
</dbReference>
<evidence type="ECO:0000256" key="3">
    <source>
        <dbReference type="ARBA" id="ARBA00005709"/>
    </source>
</evidence>
<dbReference type="PANTHER" id="PTHR42792:SF1">
    <property type="entry name" value="FLAGELLAR HOOK-ASSOCIATED PROTEIN 3"/>
    <property type="match status" value="1"/>
</dbReference>
<feature type="domain" description="Flagellin N-terminal" evidence="6">
    <location>
        <begin position="3"/>
        <end position="139"/>
    </location>
</feature>
<dbReference type="PANTHER" id="PTHR42792">
    <property type="entry name" value="FLAGELLIN"/>
    <property type="match status" value="1"/>
</dbReference>
<feature type="domain" description="Flagellar hook-associated protein 1 D2-like" evidence="7">
    <location>
        <begin position="191"/>
        <end position="278"/>
    </location>
</feature>
<comment type="subcellular location">
    <subcellularLocation>
        <location evidence="1">Bacterial flagellum</location>
    </subcellularLocation>
    <subcellularLocation>
        <location evidence="2">Secreted</location>
    </subcellularLocation>
</comment>
<evidence type="ECO:0000313" key="8">
    <source>
        <dbReference type="EMBL" id="TDP71647.1"/>
    </source>
</evidence>
<comment type="caution">
    <text evidence="8">The sequence shown here is derived from an EMBL/GenBank/DDBJ whole genome shotgun (WGS) entry which is preliminary data.</text>
</comment>
<dbReference type="Pfam" id="PF00669">
    <property type="entry name" value="Flagellin_N"/>
    <property type="match status" value="1"/>
</dbReference>
<comment type="similarity">
    <text evidence="3">Belongs to the bacterial flagellin family.</text>
</comment>
<dbReference type="GO" id="GO:0071973">
    <property type="term" value="P:bacterial-type flagellum-dependent cell motility"/>
    <property type="evidence" value="ECO:0007669"/>
    <property type="project" value="InterPro"/>
</dbReference>
<evidence type="ECO:0000256" key="5">
    <source>
        <dbReference type="SAM" id="MobiDB-lite"/>
    </source>
</evidence>
<evidence type="ECO:0000256" key="4">
    <source>
        <dbReference type="ARBA" id="ARBA00023143"/>
    </source>
</evidence>
<dbReference type="Proteomes" id="UP000295361">
    <property type="component" value="Unassembled WGS sequence"/>
</dbReference>
<evidence type="ECO:0000313" key="9">
    <source>
        <dbReference type="Proteomes" id="UP000295361"/>
    </source>
</evidence>
<keyword evidence="8" id="KW-0969">Cilium</keyword>
<feature type="region of interest" description="Disordered" evidence="5">
    <location>
        <begin position="1"/>
        <end position="48"/>
    </location>
</feature>
<dbReference type="InterPro" id="IPR049119">
    <property type="entry name" value="FlgK_D2-like"/>
</dbReference>
<dbReference type="SUPFAM" id="SSF64518">
    <property type="entry name" value="Phase 1 flagellin"/>
    <property type="match status" value="1"/>
</dbReference>
<evidence type="ECO:0000259" key="6">
    <source>
        <dbReference type="Pfam" id="PF00669"/>
    </source>
</evidence>
<evidence type="ECO:0000259" key="7">
    <source>
        <dbReference type="Pfam" id="PF21158"/>
    </source>
</evidence>
<evidence type="ECO:0000256" key="1">
    <source>
        <dbReference type="ARBA" id="ARBA00004365"/>
    </source>
</evidence>
<dbReference type="Pfam" id="PF21158">
    <property type="entry name" value="flgK_1st_1"/>
    <property type="match status" value="1"/>
</dbReference>
<name>A0A4V3CTF3_9BURK</name>
<evidence type="ECO:0000256" key="2">
    <source>
        <dbReference type="ARBA" id="ARBA00004613"/>
    </source>
</evidence>
<accession>A0A4V3CTF3</accession>